<feature type="domain" description="TFIIS central" evidence="5">
    <location>
        <begin position="49"/>
        <end position="168"/>
    </location>
</feature>
<dbReference type="AlphaFoldDB" id="A0A9N8ZDQ8"/>
<evidence type="ECO:0000313" key="7">
    <source>
        <dbReference type="Proteomes" id="UP000789706"/>
    </source>
</evidence>
<dbReference type="InterPro" id="IPR003618">
    <property type="entry name" value="TFIIS_cen_dom"/>
</dbReference>
<keyword evidence="4" id="KW-0539">Nucleus</keyword>
<dbReference type="OrthoDB" id="44867at2759"/>
<dbReference type="Pfam" id="PF07500">
    <property type="entry name" value="TFIIS_M"/>
    <property type="match status" value="1"/>
</dbReference>
<gene>
    <name evidence="6" type="ORF">DEBURN_LOCUS3955</name>
</gene>
<dbReference type="SMART" id="SM00510">
    <property type="entry name" value="TFS2M"/>
    <property type="match status" value="1"/>
</dbReference>
<dbReference type="Proteomes" id="UP000789706">
    <property type="component" value="Unassembled WGS sequence"/>
</dbReference>
<comment type="caution">
    <text evidence="6">The sequence shown here is derived from an EMBL/GenBank/DDBJ whole genome shotgun (WGS) entry which is preliminary data.</text>
</comment>
<name>A0A9N8ZDQ8_9GLOM</name>
<proteinExistence type="predicted"/>
<evidence type="ECO:0000259" key="5">
    <source>
        <dbReference type="PROSITE" id="PS51321"/>
    </source>
</evidence>
<accession>A0A9N8ZDQ8</accession>
<dbReference type="EMBL" id="CAJVPK010000273">
    <property type="protein sequence ID" value="CAG8486751.1"/>
    <property type="molecule type" value="Genomic_DNA"/>
</dbReference>
<dbReference type="GO" id="GO:0008270">
    <property type="term" value="F:zinc ion binding"/>
    <property type="evidence" value="ECO:0007669"/>
    <property type="project" value="UniProtKB-KW"/>
</dbReference>
<dbReference type="PANTHER" id="PTHR11477:SF0">
    <property type="entry name" value="IP08861P-RELATED"/>
    <property type="match status" value="1"/>
</dbReference>
<sequence>MPHKKKPLFPKSKKNKKDIEPYPSIKKIPFIKKDIEFDCPHRVNTGSPERDRATKLIYNAMIKAIPNPNNVQKIDVLIIASSIEHNIFRNSTCLVNNYYKDQIRSRVFNLADSNNPEFVNGVVNGKISPENAAVMTAEEMASSEKKRKNAIELKKFEQRIIRRKPDLIPIKLDGDGSLGTAMFGCGPTVWIEREQVNKFSDADEDYE</sequence>
<keyword evidence="1" id="KW-0479">Metal-binding</keyword>
<dbReference type="GO" id="GO:0005634">
    <property type="term" value="C:nucleus"/>
    <property type="evidence" value="ECO:0007669"/>
    <property type="project" value="TreeGrafter"/>
</dbReference>
<evidence type="ECO:0000256" key="4">
    <source>
        <dbReference type="ARBA" id="ARBA00023242"/>
    </source>
</evidence>
<protein>
    <submittedName>
        <fullName evidence="6">623_t:CDS:1</fullName>
    </submittedName>
</protein>
<dbReference type="GO" id="GO:0006351">
    <property type="term" value="P:DNA-templated transcription"/>
    <property type="evidence" value="ECO:0007669"/>
    <property type="project" value="InterPro"/>
</dbReference>
<dbReference type="InterPro" id="IPR036575">
    <property type="entry name" value="TFIIS_cen_dom_sf"/>
</dbReference>
<reference evidence="6" key="1">
    <citation type="submission" date="2021-06" db="EMBL/GenBank/DDBJ databases">
        <authorList>
            <person name="Kallberg Y."/>
            <person name="Tangrot J."/>
            <person name="Rosling A."/>
        </authorList>
    </citation>
    <scope>NUCLEOTIDE SEQUENCE</scope>
    <source>
        <strain evidence="6">AZ414A</strain>
    </source>
</reference>
<organism evidence="6 7">
    <name type="scientific">Diversispora eburnea</name>
    <dbReference type="NCBI Taxonomy" id="1213867"/>
    <lineage>
        <taxon>Eukaryota</taxon>
        <taxon>Fungi</taxon>
        <taxon>Fungi incertae sedis</taxon>
        <taxon>Mucoromycota</taxon>
        <taxon>Glomeromycotina</taxon>
        <taxon>Glomeromycetes</taxon>
        <taxon>Diversisporales</taxon>
        <taxon>Diversisporaceae</taxon>
        <taxon>Diversispora</taxon>
    </lineage>
</organism>
<evidence type="ECO:0000313" key="6">
    <source>
        <dbReference type="EMBL" id="CAG8486751.1"/>
    </source>
</evidence>
<evidence type="ECO:0000256" key="3">
    <source>
        <dbReference type="ARBA" id="ARBA00022833"/>
    </source>
</evidence>
<dbReference type="PANTHER" id="PTHR11477">
    <property type="entry name" value="TRANSCRIPTION FACTOR S-II ZINC FINGER DOMAIN-CONTAINING PROTEIN"/>
    <property type="match status" value="1"/>
</dbReference>
<keyword evidence="2" id="KW-0863">Zinc-finger</keyword>
<evidence type="ECO:0000256" key="1">
    <source>
        <dbReference type="ARBA" id="ARBA00022723"/>
    </source>
</evidence>
<dbReference type="Gene3D" id="1.10.472.30">
    <property type="entry name" value="Transcription elongation factor S-II, central domain"/>
    <property type="match status" value="1"/>
</dbReference>
<keyword evidence="3" id="KW-0862">Zinc</keyword>
<evidence type="ECO:0000256" key="2">
    <source>
        <dbReference type="ARBA" id="ARBA00022771"/>
    </source>
</evidence>
<keyword evidence="7" id="KW-1185">Reference proteome</keyword>
<dbReference type="SUPFAM" id="SSF46942">
    <property type="entry name" value="Elongation factor TFIIS domain 2"/>
    <property type="match status" value="1"/>
</dbReference>
<dbReference type="PROSITE" id="PS51321">
    <property type="entry name" value="TFIIS_CENTRAL"/>
    <property type="match status" value="1"/>
</dbReference>